<keyword evidence="1 7" id="KW-0167">Capsid protein</keyword>
<dbReference type="GO" id="GO:0005198">
    <property type="term" value="F:structural molecule activity"/>
    <property type="evidence" value="ECO:0007669"/>
    <property type="project" value="UniProtKB-UniRule"/>
</dbReference>
<comment type="similarity">
    <text evidence="7 8">Belongs to the papillomaviridae L1 protein family.</text>
</comment>
<keyword evidence="7" id="KW-1164">Virus endocytosis by host</keyword>
<dbReference type="HAMAP" id="MF_04002">
    <property type="entry name" value="PPV_L1"/>
    <property type="match status" value="1"/>
</dbReference>
<evidence type="ECO:0000256" key="5">
    <source>
        <dbReference type="ARBA" id="ARBA00022921"/>
    </source>
</evidence>
<dbReference type="SUPFAM" id="SSF88648">
    <property type="entry name" value="Group I dsDNA viruses"/>
    <property type="match status" value="1"/>
</dbReference>
<keyword evidence="6 7" id="KW-1160">Virus entry into host cell</keyword>
<evidence type="ECO:0000256" key="4">
    <source>
        <dbReference type="ARBA" id="ARBA00022844"/>
    </source>
</evidence>
<evidence type="ECO:0000256" key="8">
    <source>
        <dbReference type="RuleBase" id="RU361248"/>
    </source>
</evidence>
<dbReference type="GO" id="GO:0019062">
    <property type="term" value="P:virion attachment to host cell"/>
    <property type="evidence" value="ECO:0007669"/>
    <property type="project" value="UniProtKB-UniRule"/>
</dbReference>
<name>I3P6N7_9PAPI</name>
<evidence type="ECO:0000256" key="7">
    <source>
        <dbReference type="HAMAP-Rule" id="MF_04002"/>
    </source>
</evidence>
<dbReference type="Gene3D" id="2.60.175.20">
    <property type="entry name" value="Major capsid L1 (late) superfamily, Papillomavirus"/>
    <property type="match status" value="2"/>
</dbReference>
<keyword evidence="5 7" id="KW-0426">Late protein</keyword>
<protein>
    <recommendedName>
        <fullName evidence="7 8">Major capsid protein L1</fullName>
    </recommendedName>
</protein>
<keyword evidence="2 7" id="KW-0945">Host-virus interaction</keyword>
<comment type="subcellular location">
    <subcellularLocation>
        <location evidence="7">Virion</location>
    </subcellularLocation>
    <subcellularLocation>
        <location evidence="7">Host nucleus</location>
    </subcellularLocation>
</comment>
<feature type="disulfide bond" description="Interchain (with Cys-443)" evidence="7">
    <location>
        <position position="176"/>
    </location>
</feature>
<dbReference type="GO" id="GO:0042025">
    <property type="term" value="C:host cell nucleus"/>
    <property type="evidence" value="ECO:0007669"/>
    <property type="project" value="UniProtKB-SubCell"/>
</dbReference>
<keyword evidence="7" id="KW-1015">Disulfide bond</keyword>
<keyword evidence="3 7" id="KW-1161">Viral attachment to host cell</keyword>
<organism evidence="10 11">
    <name type="scientific">Human papillomavirus 141</name>
    <dbReference type="NCBI Taxonomy" id="1070414"/>
    <lineage>
        <taxon>Viruses</taxon>
        <taxon>Monodnaviria</taxon>
        <taxon>Shotokuvirae</taxon>
        <taxon>Cossaviricota</taxon>
        <taxon>Papovaviricetes</taxon>
        <taxon>Zurhausenvirales</taxon>
        <taxon>Papillomaviridae</taxon>
        <taxon>Firstpapillomavirinae</taxon>
        <taxon>Gammapapillomavirus</taxon>
        <taxon>Gammapapillomavirus 11</taxon>
    </lineage>
</organism>
<feature type="compositionally biased region" description="Basic residues" evidence="9">
    <location>
        <begin position="508"/>
        <end position="523"/>
    </location>
</feature>
<gene>
    <name evidence="7 8 10" type="primary">L1</name>
</gene>
<feature type="region of interest" description="Disordered" evidence="9">
    <location>
        <begin position="503"/>
        <end position="523"/>
    </location>
</feature>
<proteinExistence type="inferred from homology"/>
<keyword evidence="4 7" id="KW-0946">Virion</keyword>
<dbReference type="InterPro" id="IPR036973">
    <property type="entry name" value="Capsid_L1_sf_Papillomavir"/>
</dbReference>
<sequence>MATWTSNTGRLYLPPVKPVARIFSTDEYIKPTSYFFHASTDRLLTVGHPYWNILDNKQKITVPKVSANQYRVFRLTLPDPNQFALIDTSVYNPERERLVWRIQGVQIDRGGPLGVGTTGHPLFDKFGDTENPSTYPDVTASKENRQNVSFDPKQNQLFIVGCKPAIGQHWDIAEPCNPPSQQGLCPPIKLVHTPIQDGDMCDIGLGAANFAAFSATRSDAPLEIINSICKWPDFTQMTKDIYGDRLFFFGRREQLYARHFFCKDGVVGDSIPDGTEPEEHGQFFLTANSDTPPFKGLAPSTYFPTPSGSLVSSESQIFNRPFWVHKAQGTNNGIIWGNEIFITVVDNTRNTNFILSVYKEDTPMDNQYKFDSSNFRHYMRHTEEYEIELVMQLCKVPLEADILAHINAMDSRILDDWQLAFIPSPPPGLEDTYRYIRSLATMCPKDAPKTDKEDPYKDLTFWKIDLTDKFTSELDQTPLGKKFLYQMGLVTGTKRTRSIYESTTPSTIKRRASKRRRTVKTVN</sequence>
<keyword evidence="7" id="KW-1162">Viral penetration into host cytoplasm</keyword>
<evidence type="ECO:0000256" key="3">
    <source>
        <dbReference type="ARBA" id="ARBA00022804"/>
    </source>
</evidence>
<dbReference type="Pfam" id="PF00500">
    <property type="entry name" value="Late_protein_L1"/>
    <property type="match status" value="1"/>
</dbReference>
<feature type="disulfide bond" description="Interchain (with Cys-176)" evidence="7">
    <location>
        <position position="443"/>
    </location>
</feature>
<dbReference type="GO" id="GO:0039620">
    <property type="term" value="C:T=7 icosahedral viral capsid"/>
    <property type="evidence" value="ECO:0007669"/>
    <property type="project" value="UniProtKB-UniRule"/>
</dbReference>
<keyword evidence="7" id="KW-1048">Host nucleus</keyword>
<dbReference type="EMBL" id="HM999993">
    <property type="protein sequence ID" value="AEM24641.1"/>
    <property type="molecule type" value="Genomic_DNA"/>
</dbReference>
<dbReference type="InterPro" id="IPR002210">
    <property type="entry name" value="Capsid_L1_Papillomavir"/>
</dbReference>
<dbReference type="InterPro" id="IPR011222">
    <property type="entry name" value="dsDNA_vir_gr_I_capsid"/>
</dbReference>
<dbReference type="PRINTS" id="PR00865">
    <property type="entry name" value="HPVCAPSIDL1"/>
</dbReference>
<evidence type="ECO:0000256" key="2">
    <source>
        <dbReference type="ARBA" id="ARBA00022581"/>
    </source>
</evidence>
<comment type="function">
    <text evidence="7 8">Forms an icosahedral capsid with a T=7 symmetry and a 50 nm diameter. The capsid is composed of 72 pentamers linked to each other by disulfide bonds and associated with L2 proteins. Binds to heparan sulfate proteoglycans on cell surface of basal layer keratinocytes to provide initial virion attachment. This binding mediates a conformational change in the virus capsid that facilitates efficient infection. The virion enters the host cell via endocytosis. During virus trafficking, L1 protein dissociates from the viral DNA and the genomic DNA is released to the host nucleus. The virion assembly takes place within the cell nucleus. Encapsulates the genomic DNA together with protein L2.</text>
</comment>
<evidence type="ECO:0000256" key="1">
    <source>
        <dbReference type="ARBA" id="ARBA00022561"/>
    </source>
</evidence>
<reference evidence="10 11" key="1">
    <citation type="journal article" date="2011" name="J. Infect. Dis.">
        <title>The oral cavity contains abundant known and novel human papillomaviruses from the Betapapillomavirus and Gammapapillomavirus genera.</title>
        <authorList>
            <person name="Bottalico D."/>
            <person name="Chen Z."/>
            <person name="Dunne A."/>
            <person name="Ostoloza J."/>
            <person name="McKinney S."/>
            <person name="Sun C."/>
            <person name="Schlecht N.F."/>
            <person name="Fatahzadeh M."/>
            <person name="Herrero R."/>
            <person name="Schiffman M."/>
            <person name="Burk R.D."/>
        </authorList>
    </citation>
    <scope>NUCLEOTIDE SEQUENCE [LARGE SCALE GENOMIC DNA]</scope>
    <source>
        <strain evidence="10">NJ2801Cn</strain>
    </source>
</reference>
<dbReference type="Proteomes" id="UP000146577">
    <property type="component" value="Segment"/>
</dbReference>
<evidence type="ECO:0000256" key="6">
    <source>
        <dbReference type="ARBA" id="ARBA00023296"/>
    </source>
</evidence>
<comment type="subunit">
    <text evidence="7">Self-assembles into homopentamers. The capsid has an icosahedral symmetry and consists of 72 capsomers, with each capsomer being a pentamer of L1. Interacts with the minor capsid protein L2; this interaction is necessary for viral genome encapsidation. Interacts with protein E2; this interaction enhances E2-dependent replication and transcription activation.</text>
</comment>
<dbReference type="GO" id="GO:0075509">
    <property type="term" value="P:endocytosis involved in viral entry into host cell"/>
    <property type="evidence" value="ECO:0007669"/>
    <property type="project" value="UniProtKB-KW"/>
</dbReference>
<keyword evidence="8" id="KW-1145">T=7 icosahedral capsid protein</keyword>
<evidence type="ECO:0000256" key="9">
    <source>
        <dbReference type="SAM" id="MobiDB-lite"/>
    </source>
</evidence>
<evidence type="ECO:0000313" key="10">
    <source>
        <dbReference type="EMBL" id="AEM24641.1"/>
    </source>
</evidence>
<accession>I3P6N7</accession>
<evidence type="ECO:0000313" key="11">
    <source>
        <dbReference type="Proteomes" id="UP000146577"/>
    </source>
</evidence>